<proteinExistence type="predicted"/>
<dbReference type="EMBL" id="BK015251">
    <property type="protein sequence ID" value="DAD98011.1"/>
    <property type="molecule type" value="Genomic_DNA"/>
</dbReference>
<sequence>MKITGNEVLAHYEALASVAQLKMGGRLAVAIMSNIKALEPHFKAVVETIEKIHKENKGDNDKIKSELEELGEQEIEVSKYTKVDISAFDSCEAIEPANIIALGFMIND</sequence>
<accession>A0A8S5NVF0</accession>
<reference evidence="1" key="1">
    <citation type="journal article" date="2021" name="Proc. Natl. Acad. Sci. U.S.A.">
        <title>A Catalog of Tens of Thousands of Viruses from Human Metagenomes Reveals Hidden Associations with Chronic Diseases.</title>
        <authorList>
            <person name="Tisza M.J."/>
            <person name="Buck C.B."/>
        </authorList>
    </citation>
    <scope>NUCLEOTIDE SEQUENCE</scope>
    <source>
        <strain evidence="1">CtnMb19</strain>
    </source>
</reference>
<evidence type="ECO:0000313" key="1">
    <source>
        <dbReference type="EMBL" id="DAD98011.1"/>
    </source>
</evidence>
<protein>
    <submittedName>
        <fullName evidence="1">Uncharacterized protein</fullName>
    </submittedName>
</protein>
<organism evidence="1">
    <name type="scientific">Siphoviridae sp. ctnMb19</name>
    <dbReference type="NCBI Taxonomy" id="2825659"/>
    <lineage>
        <taxon>Viruses</taxon>
        <taxon>Duplodnaviria</taxon>
        <taxon>Heunggongvirae</taxon>
        <taxon>Uroviricota</taxon>
        <taxon>Caudoviricetes</taxon>
    </lineage>
</organism>
<name>A0A8S5NVF0_9CAUD</name>